<feature type="transmembrane region" description="Helical" evidence="1">
    <location>
        <begin position="27"/>
        <end position="47"/>
    </location>
</feature>
<dbReference type="Proteomes" id="UP000094389">
    <property type="component" value="Unassembled WGS sequence"/>
</dbReference>
<reference evidence="3 4" key="1">
    <citation type="journal article" date="2016" name="Proc. Natl. Acad. Sci. U.S.A.">
        <title>Comparative genomics of biotechnologically important yeasts.</title>
        <authorList>
            <person name="Riley R."/>
            <person name="Haridas S."/>
            <person name="Wolfe K.H."/>
            <person name="Lopes M.R."/>
            <person name="Hittinger C.T."/>
            <person name="Goeker M."/>
            <person name="Salamov A.A."/>
            <person name="Wisecaver J.H."/>
            <person name="Long T.M."/>
            <person name="Calvey C.H."/>
            <person name="Aerts A.L."/>
            <person name="Barry K.W."/>
            <person name="Choi C."/>
            <person name="Clum A."/>
            <person name="Coughlan A.Y."/>
            <person name="Deshpande S."/>
            <person name="Douglass A.P."/>
            <person name="Hanson S.J."/>
            <person name="Klenk H.-P."/>
            <person name="LaButti K.M."/>
            <person name="Lapidus A."/>
            <person name="Lindquist E.A."/>
            <person name="Lipzen A.M."/>
            <person name="Meier-Kolthoff J.P."/>
            <person name="Ohm R.A."/>
            <person name="Otillar R.P."/>
            <person name="Pangilinan J.L."/>
            <person name="Peng Y."/>
            <person name="Rokas A."/>
            <person name="Rosa C.A."/>
            <person name="Scheuner C."/>
            <person name="Sibirny A.A."/>
            <person name="Slot J.C."/>
            <person name="Stielow J.B."/>
            <person name="Sun H."/>
            <person name="Kurtzman C.P."/>
            <person name="Blackwell M."/>
            <person name="Grigoriev I.V."/>
            <person name="Jeffries T.W."/>
        </authorList>
    </citation>
    <scope>NUCLEOTIDE SEQUENCE [LARGE SCALE GENOMIC DNA]</scope>
    <source>
        <strain evidence="4">ATCC 18201 / CBS 1600 / BCRC 20928 / JCM 3617 / NBRC 0987 / NRRL Y-1542</strain>
    </source>
</reference>
<dbReference type="GO" id="GO:0005783">
    <property type="term" value="C:endoplasmic reticulum"/>
    <property type="evidence" value="ECO:0007669"/>
    <property type="project" value="TreeGrafter"/>
</dbReference>
<sequence>MVEVPIGSRESIDTNNLRMLRLRKLEFKQHLIGIFETLGYVFITVLYLKNMSFVRFFIRLCLHVVLSNPFPSSLPRSVPRESKRNLTKSFLVTLNVVNALFFALDMITGVPETSNGSGLFHGSLTLQIIGETPPSSRWTYVYYNGLIASVQFVTLYLSCILNTDDDIDEQSTVLPGSSYSLTQVEGDGYTGNCLVGTLHPSLVYWKIMNFSNDNQQPTDGDTTTYNDYMGHRFDISQMI</sequence>
<keyword evidence="1" id="KW-0472">Membrane</keyword>
<dbReference type="PANTHER" id="PTHR39405:SF1">
    <property type="entry name" value="DSC E3 UBIQUITIN LIGASE COMPLEX SUBUNIT 4"/>
    <property type="match status" value="1"/>
</dbReference>
<evidence type="ECO:0000256" key="1">
    <source>
        <dbReference type="SAM" id="Phobius"/>
    </source>
</evidence>
<dbReference type="RefSeq" id="XP_020071261.1">
    <property type="nucleotide sequence ID" value="XM_020216303.1"/>
</dbReference>
<dbReference type="InterPro" id="IPR013715">
    <property type="entry name" value="DUF1746"/>
</dbReference>
<dbReference type="GO" id="GO:0044695">
    <property type="term" value="C:Dsc E3 ubiquitin ligase complex"/>
    <property type="evidence" value="ECO:0007669"/>
    <property type="project" value="InterPro"/>
</dbReference>
<dbReference type="OrthoDB" id="5428737at2759"/>
<evidence type="ECO:0000313" key="4">
    <source>
        <dbReference type="Proteomes" id="UP000094389"/>
    </source>
</evidence>
<dbReference type="PANTHER" id="PTHR39405">
    <property type="entry name" value="DSC E3 UBIQUITIN LIGASE COMPLEX SUBUNIT 4"/>
    <property type="match status" value="1"/>
</dbReference>
<dbReference type="OMA" id="HIISFEL"/>
<accession>A0A1E4S4A1</accession>
<dbReference type="GeneID" id="30990699"/>
<evidence type="ECO:0000313" key="3">
    <source>
        <dbReference type="EMBL" id="ODV74222.1"/>
    </source>
</evidence>
<name>A0A1E4S4A1_CYBJN</name>
<evidence type="ECO:0000259" key="2">
    <source>
        <dbReference type="Pfam" id="PF08508"/>
    </source>
</evidence>
<keyword evidence="1" id="KW-0812">Transmembrane</keyword>
<keyword evidence="1" id="KW-1133">Transmembrane helix</keyword>
<gene>
    <name evidence="3" type="ORF">CYBJADRAFT_172211</name>
</gene>
<dbReference type="GO" id="GO:0032933">
    <property type="term" value="P:SREBP signaling pathway"/>
    <property type="evidence" value="ECO:0007669"/>
    <property type="project" value="InterPro"/>
</dbReference>
<feature type="domain" description="DUF1746" evidence="2">
    <location>
        <begin position="36"/>
        <end position="153"/>
    </location>
</feature>
<dbReference type="Pfam" id="PF08508">
    <property type="entry name" value="DUF1746"/>
    <property type="match status" value="1"/>
</dbReference>
<proteinExistence type="predicted"/>
<keyword evidence="4" id="KW-1185">Reference proteome</keyword>
<dbReference type="EMBL" id="KV453928">
    <property type="protein sequence ID" value="ODV74222.1"/>
    <property type="molecule type" value="Genomic_DNA"/>
</dbReference>
<protein>
    <recommendedName>
        <fullName evidence="2">DUF1746 domain-containing protein</fullName>
    </recommendedName>
</protein>
<dbReference type="AlphaFoldDB" id="A0A1E4S4A1"/>
<organism evidence="3 4">
    <name type="scientific">Cyberlindnera jadinii (strain ATCC 18201 / CBS 1600 / BCRC 20928 / JCM 3617 / NBRC 0987 / NRRL Y-1542)</name>
    <name type="common">Torula yeast</name>
    <name type="synonym">Candida utilis</name>
    <dbReference type="NCBI Taxonomy" id="983966"/>
    <lineage>
        <taxon>Eukaryota</taxon>
        <taxon>Fungi</taxon>
        <taxon>Dikarya</taxon>
        <taxon>Ascomycota</taxon>
        <taxon>Saccharomycotina</taxon>
        <taxon>Saccharomycetes</taxon>
        <taxon>Phaffomycetales</taxon>
        <taxon>Phaffomycetaceae</taxon>
        <taxon>Cyberlindnera</taxon>
    </lineage>
</organism>
<dbReference type="InterPro" id="IPR038967">
    <property type="entry name" value="Dsc4-like"/>
</dbReference>